<gene>
    <name evidence="1" type="ORF">MHI_LOCUS703766</name>
</gene>
<name>A0A6V7HD21_9HYME</name>
<proteinExistence type="predicted"/>
<dbReference type="GO" id="GO:0016491">
    <property type="term" value="F:oxidoreductase activity"/>
    <property type="evidence" value="ECO:0007669"/>
    <property type="project" value="InterPro"/>
</dbReference>
<dbReference type="EMBL" id="CAJDYZ010009760">
    <property type="protein sequence ID" value="CAD1477018.1"/>
    <property type="molecule type" value="Genomic_DNA"/>
</dbReference>
<dbReference type="GO" id="GO:0009055">
    <property type="term" value="F:electron transfer activity"/>
    <property type="evidence" value="ECO:0007669"/>
    <property type="project" value="InterPro"/>
</dbReference>
<keyword evidence="2" id="KW-1185">Reference proteome</keyword>
<evidence type="ECO:0000313" key="2">
    <source>
        <dbReference type="Proteomes" id="UP000752696"/>
    </source>
</evidence>
<dbReference type="SUPFAM" id="SSF81648">
    <property type="entry name" value="a domain/subunit of cytochrome bc1 complex (Ubiquinol-cytochrome c reductase)"/>
    <property type="match status" value="1"/>
</dbReference>
<evidence type="ECO:0000313" key="1">
    <source>
        <dbReference type="EMBL" id="CAD1477018.1"/>
    </source>
</evidence>
<dbReference type="GO" id="GO:0016020">
    <property type="term" value="C:membrane"/>
    <property type="evidence" value="ECO:0007669"/>
    <property type="project" value="InterPro"/>
</dbReference>
<organism evidence="1 2">
    <name type="scientific">Heterotrigona itama</name>
    <dbReference type="NCBI Taxonomy" id="395501"/>
    <lineage>
        <taxon>Eukaryota</taxon>
        <taxon>Metazoa</taxon>
        <taxon>Ecdysozoa</taxon>
        <taxon>Arthropoda</taxon>
        <taxon>Hexapoda</taxon>
        <taxon>Insecta</taxon>
        <taxon>Pterygota</taxon>
        <taxon>Neoptera</taxon>
        <taxon>Endopterygota</taxon>
        <taxon>Hymenoptera</taxon>
        <taxon>Apocrita</taxon>
        <taxon>Aculeata</taxon>
        <taxon>Apoidea</taxon>
        <taxon>Anthophila</taxon>
        <taxon>Apidae</taxon>
        <taxon>Heterotrigona</taxon>
    </lineage>
</organism>
<comment type="caution">
    <text evidence="1">The sequence shown here is derived from an EMBL/GenBank/DDBJ whole genome shotgun (WGS) entry which is preliminary data.</text>
</comment>
<dbReference type="OrthoDB" id="7695363at2759"/>
<protein>
    <submittedName>
        <fullName evidence="1">Uncharacterized protein</fullName>
    </submittedName>
</protein>
<sequence length="37" mass="4286">VNYFHDSKSSKPLYITRDPDNFKIANPIVTLSHIKPE</sequence>
<feature type="non-terminal residue" evidence="1">
    <location>
        <position position="1"/>
    </location>
</feature>
<dbReference type="AlphaFoldDB" id="A0A6V7HD21"/>
<accession>A0A6V7HD21</accession>
<dbReference type="Proteomes" id="UP000752696">
    <property type="component" value="Unassembled WGS sequence"/>
</dbReference>
<dbReference type="InterPro" id="IPR036150">
    <property type="entry name" value="Cyt_b/b6_C_sf"/>
</dbReference>
<reference evidence="1" key="1">
    <citation type="submission" date="2020-07" db="EMBL/GenBank/DDBJ databases">
        <authorList>
            <person name="Nazaruddin N."/>
        </authorList>
    </citation>
    <scope>NUCLEOTIDE SEQUENCE</scope>
</reference>